<name>A0A9W8ZJU2_9PLEO</name>
<gene>
    <name evidence="2" type="ORF">N0V91_003889</name>
</gene>
<evidence type="ECO:0000313" key="3">
    <source>
        <dbReference type="Proteomes" id="UP001140510"/>
    </source>
</evidence>
<dbReference type="AlphaFoldDB" id="A0A9W8ZJU2"/>
<evidence type="ECO:0000313" key="2">
    <source>
        <dbReference type="EMBL" id="KAJ4407620.1"/>
    </source>
</evidence>
<feature type="region of interest" description="Disordered" evidence="1">
    <location>
        <begin position="1"/>
        <end position="47"/>
    </location>
</feature>
<dbReference type="Proteomes" id="UP001140510">
    <property type="component" value="Unassembled WGS sequence"/>
</dbReference>
<dbReference type="OrthoDB" id="4356994at2759"/>
<comment type="caution">
    <text evidence="2">The sequence shown here is derived from an EMBL/GenBank/DDBJ whole genome shotgun (WGS) entry which is preliminary data.</text>
</comment>
<evidence type="ECO:0000256" key="1">
    <source>
        <dbReference type="SAM" id="MobiDB-lite"/>
    </source>
</evidence>
<protein>
    <submittedName>
        <fullName evidence="2">Uncharacterized protein</fullName>
    </submittedName>
</protein>
<keyword evidence="3" id="KW-1185">Reference proteome</keyword>
<accession>A0A9W8ZJU2</accession>
<reference evidence="2" key="1">
    <citation type="submission" date="2022-10" db="EMBL/GenBank/DDBJ databases">
        <title>Tapping the CABI collections for fungal endophytes: first genome assemblies for Collariella, Neodidymelliopsis, Ascochyta clinopodiicola, Didymella pomorum, Didymosphaeria variabile, Neocosmospora piperis and Neocucurbitaria cava.</title>
        <authorList>
            <person name="Hill R."/>
        </authorList>
    </citation>
    <scope>NUCLEOTIDE SEQUENCE</scope>
    <source>
        <strain evidence="2">IMI 355091</strain>
    </source>
</reference>
<organism evidence="2 3">
    <name type="scientific">Didymella pomorum</name>
    <dbReference type="NCBI Taxonomy" id="749634"/>
    <lineage>
        <taxon>Eukaryota</taxon>
        <taxon>Fungi</taxon>
        <taxon>Dikarya</taxon>
        <taxon>Ascomycota</taxon>
        <taxon>Pezizomycotina</taxon>
        <taxon>Dothideomycetes</taxon>
        <taxon>Pleosporomycetidae</taxon>
        <taxon>Pleosporales</taxon>
        <taxon>Pleosporineae</taxon>
        <taxon>Didymellaceae</taxon>
        <taxon>Didymella</taxon>
    </lineage>
</organism>
<dbReference type="EMBL" id="JAPEVA010000020">
    <property type="protein sequence ID" value="KAJ4407620.1"/>
    <property type="molecule type" value="Genomic_DNA"/>
</dbReference>
<proteinExistence type="predicted"/>
<sequence length="336" mass="36731">MGRPRKRRREGEADAPAERASTTQTGHDSSLNGFTTQPTFSSFGLVSPPEFVDPPSGNEVYAQAQLDPSLVGIYGPSPPMTSLDFGHTPHGQTPPIDPSLWDTQVTTGTQTGYQPATHSTPPSQASMGPCTCLSLTYLTLTDLQTVPTFSFPQVIIPLRKAMTTVSSLINCPICPLDPFSAIQNVSSLVSLFKAIIERFSKVLQEIGLEYDRLVTSGGKKPYRIGDNNPHLAHLHTGTLDCPMGFNIDLEPDAWKSLVKMALKGEVQGGGSNPTPLKTLLEQAEARQRKWHSDTGFLREERRRMWGSQDECEGEHGECRSLGSGHIKRAMEALDWS</sequence>
<feature type="compositionally biased region" description="Polar residues" evidence="1">
    <location>
        <begin position="20"/>
        <end position="44"/>
    </location>
</feature>